<evidence type="ECO:0000313" key="2">
    <source>
        <dbReference type="EMBL" id="KAG1365009.1"/>
    </source>
</evidence>
<gene>
    <name evidence="2" type="ORF">COCNU_12G000090</name>
</gene>
<feature type="region of interest" description="Disordered" evidence="1">
    <location>
        <begin position="135"/>
        <end position="169"/>
    </location>
</feature>
<feature type="compositionally biased region" description="Polar residues" evidence="1">
    <location>
        <begin position="152"/>
        <end position="162"/>
    </location>
</feature>
<protein>
    <submittedName>
        <fullName evidence="2">Uncharacterized protein</fullName>
    </submittedName>
</protein>
<evidence type="ECO:0000313" key="3">
    <source>
        <dbReference type="Proteomes" id="UP000797356"/>
    </source>
</evidence>
<accession>A0A8K0IQP0</accession>
<reference evidence="2" key="1">
    <citation type="journal article" date="2017" name="Gigascience">
        <title>The genome draft of coconut (Cocos nucifera).</title>
        <authorList>
            <person name="Xiao Y."/>
            <person name="Xu P."/>
            <person name="Fan H."/>
            <person name="Baudouin L."/>
            <person name="Xia W."/>
            <person name="Bocs S."/>
            <person name="Xu J."/>
            <person name="Li Q."/>
            <person name="Guo A."/>
            <person name="Zhou L."/>
            <person name="Li J."/>
            <person name="Wu Y."/>
            <person name="Ma Z."/>
            <person name="Armero A."/>
            <person name="Issali A.E."/>
            <person name="Liu N."/>
            <person name="Peng M."/>
            <person name="Yang Y."/>
        </authorList>
    </citation>
    <scope>NUCLEOTIDE SEQUENCE</scope>
    <source>
        <tissue evidence="2">Spear leaf of Hainan Tall coconut</tissue>
    </source>
</reference>
<name>A0A8K0IQP0_COCNU</name>
<dbReference type="EMBL" id="CM017883">
    <property type="protein sequence ID" value="KAG1365009.1"/>
    <property type="molecule type" value="Genomic_DNA"/>
</dbReference>
<sequence length="169" mass="19074">MEVLKVREDLQAEINHLQAIVAEAESLMGEKVVENECLHGALQKKEFISIGLKMVLALEERRKEVEGRVAELEFHEAKSISEAVAQTVEEFKSSSKMRDLNIAFSQKTFIKDFELYEGKVARRFSELDLEFLEEDDDKEVGPSDAVIDPSSVEPTFDSSEPTVETPEPV</sequence>
<organism evidence="2 3">
    <name type="scientific">Cocos nucifera</name>
    <name type="common">Coconut palm</name>
    <dbReference type="NCBI Taxonomy" id="13894"/>
    <lineage>
        <taxon>Eukaryota</taxon>
        <taxon>Viridiplantae</taxon>
        <taxon>Streptophyta</taxon>
        <taxon>Embryophyta</taxon>
        <taxon>Tracheophyta</taxon>
        <taxon>Spermatophyta</taxon>
        <taxon>Magnoliopsida</taxon>
        <taxon>Liliopsida</taxon>
        <taxon>Arecaceae</taxon>
        <taxon>Arecoideae</taxon>
        <taxon>Cocoseae</taxon>
        <taxon>Attaleinae</taxon>
        <taxon>Cocos</taxon>
    </lineage>
</organism>
<reference evidence="2" key="2">
    <citation type="submission" date="2019-07" db="EMBL/GenBank/DDBJ databases">
        <authorList>
            <person name="Yang Y."/>
            <person name="Bocs S."/>
            <person name="Baudouin L."/>
        </authorList>
    </citation>
    <scope>NUCLEOTIDE SEQUENCE</scope>
    <source>
        <tissue evidence="2">Spear leaf of Hainan Tall coconut</tissue>
    </source>
</reference>
<dbReference type="Proteomes" id="UP000797356">
    <property type="component" value="Chromosome 12"/>
</dbReference>
<keyword evidence="3" id="KW-1185">Reference proteome</keyword>
<proteinExistence type="predicted"/>
<dbReference type="AlphaFoldDB" id="A0A8K0IQP0"/>
<evidence type="ECO:0000256" key="1">
    <source>
        <dbReference type="SAM" id="MobiDB-lite"/>
    </source>
</evidence>
<comment type="caution">
    <text evidence="2">The sequence shown here is derived from an EMBL/GenBank/DDBJ whole genome shotgun (WGS) entry which is preliminary data.</text>
</comment>